<dbReference type="GO" id="GO:0005789">
    <property type="term" value="C:endoplasmic reticulum membrane"/>
    <property type="evidence" value="ECO:0007669"/>
    <property type="project" value="UniProtKB-SubCell"/>
</dbReference>
<keyword evidence="5" id="KW-0256">Endoplasmic reticulum</keyword>
<feature type="coiled-coil region" evidence="10">
    <location>
        <begin position="279"/>
        <end position="306"/>
    </location>
</feature>
<evidence type="ECO:0000256" key="10">
    <source>
        <dbReference type="SAM" id="Coils"/>
    </source>
</evidence>
<sequence>MLKQKNMESQERDLEGDHDSVGAVNYSLAHDYLVGKERRGEAVDERAGSAIDKGDNAGGKVHQFYFVKHHPFENPSLVATEKIVQHRFIIEQKRKEKLMDRDGLYFSLRYRRYRDQQWGREDLKLLKLSTDKLCFANKVSLCKAIKPSSSVDEIDNLSLHFGMLHGGNNLADERRILKKISEAQRKADPCMSMQEFDQKIRRLHYTNPWQRRDSNEERKTRDEIKRLELAREEAMTSAACKGKMWDSLGSKLTIRKQVQLIEEGLDKTRQQHLAFNAKFAFAKKELASVKNELKSVEKELLHIERMKGDAYKFILEWKKEHQEANTCYNKHVSLMKAARQLAEKKDIEALQDLSTQEVEKFMHQWNGDRHTRQDYERRILASLNARGLNRDGRRRNHDENPIVIEGPTMVKIPRRLRKAIQATAKGGSSSRKPMLM</sequence>
<evidence type="ECO:0000313" key="13">
    <source>
        <dbReference type="Proteomes" id="UP001634007"/>
    </source>
</evidence>
<evidence type="ECO:0000256" key="1">
    <source>
        <dbReference type="ARBA" id="ARBA00004162"/>
    </source>
</evidence>
<evidence type="ECO:0000256" key="2">
    <source>
        <dbReference type="ARBA" id="ARBA00004389"/>
    </source>
</evidence>
<keyword evidence="13" id="KW-1185">Reference proteome</keyword>
<evidence type="ECO:0000313" key="12">
    <source>
        <dbReference type="EMBL" id="KAL3739343.1"/>
    </source>
</evidence>
<evidence type="ECO:0000256" key="7">
    <source>
        <dbReference type="ARBA" id="ARBA00023054"/>
    </source>
</evidence>
<evidence type="ECO:0000256" key="5">
    <source>
        <dbReference type="ARBA" id="ARBA00022824"/>
    </source>
</evidence>
<dbReference type="GO" id="GO:0005886">
    <property type="term" value="C:plasma membrane"/>
    <property type="evidence" value="ECO:0007669"/>
    <property type="project" value="UniProtKB-SubCell"/>
</dbReference>
<keyword evidence="3" id="KW-1003">Cell membrane</keyword>
<dbReference type="InterPro" id="IPR055282">
    <property type="entry name" value="PPI1-4"/>
</dbReference>
<reference evidence="12 13" key="1">
    <citation type="submission" date="2024-11" db="EMBL/GenBank/DDBJ databases">
        <title>Chromosome-level genome assembly of Eucalyptus globulus Labill. provides insights into its genome evolution.</title>
        <authorList>
            <person name="Li X."/>
        </authorList>
    </citation>
    <scope>NUCLEOTIDE SEQUENCE [LARGE SCALE GENOMIC DNA]</scope>
    <source>
        <strain evidence="12">CL2024</strain>
        <tissue evidence="12">Fresh tender leaves</tissue>
    </source>
</reference>
<comment type="similarity">
    <text evidence="9">Belongs to the plant Proton pump-interactor protein family.</text>
</comment>
<keyword evidence="4" id="KW-0812">Transmembrane</keyword>
<dbReference type="PANTHER" id="PTHR32219:SF16">
    <property type="entry name" value="CORE-2_I-BRANCHING BETA-1,6-N-ACETYLGLUCOSAMINYLTRANSFERASE FAMILY PROTEIN"/>
    <property type="match status" value="1"/>
</dbReference>
<proteinExistence type="inferred from homology"/>
<dbReference type="Proteomes" id="UP001634007">
    <property type="component" value="Unassembled WGS sequence"/>
</dbReference>
<keyword evidence="6" id="KW-1133">Transmembrane helix</keyword>
<keyword evidence="8" id="KW-0472">Membrane</keyword>
<keyword evidence="7 10" id="KW-0175">Coiled coil</keyword>
<dbReference type="AlphaFoldDB" id="A0ABD3KMC7"/>
<dbReference type="EMBL" id="JBJKBG010000005">
    <property type="protein sequence ID" value="KAL3739343.1"/>
    <property type="molecule type" value="Genomic_DNA"/>
</dbReference>
<comment type="subcellular location">
    <subcellularLocation>
        <location evidence="1">Cell membrane</location>
        <topology evidence="1">Single-pass membrane protein</topology>
    </subcellularLocation>
    <subcellularLocation>
        <location evidence="2">Endoplasmic reticulum membrane</location>
        <topology evidence="2">Single-pass membrane protein</topology>
    </subcellularLocation>
</comment>
<organism evidence="12 13">
    <name type="scientific">Eucalyptus globulus</name>
    <name type="common">Tasmanian blue gum</name>
    <dbReference type="NCBI Taxonomy" id="34317"/>
    <lineage>
        <taxon>Eukaryota</taxon>
        <taxon>Viridiplantae</taxon>
        <taxon>Streptophyta</taxon>
        <taxon>Embryophyta</taxon>
        <taxon>Tracheophyta</taxon>
        <taxon>Spermatophyta</taxon>
        <taxon>Magnoliopsida</taxon>
        <taxon>eudicotyledons</taxon>
        <taxon>Gunneridae</taxon>
        <taxon>Pentapetalae</taxon>
        <taxon>rosids</taxon>
        <taxon>malvids</taxon>
        <taxon>Myrtales</taxon>
        <taxon>Myrtaceae</taxon>
        <taxon>Myrtoideae</taxon>
        <taxon>Eucalypteae</taxon>
        <taxon>Eucalyptus</taxon>
    </lineage>
</organism>
<protein>
    <submittedName>
        <fullName evidence="12">Uncharacterized protein</fullName>
    </submittedName>
</protein>
<comment type="caution">
    <text evidence="12">The sequence shown here is derived from an EMBL/GenBank/DDBJ whole genome shotgun (WGS) entry which is preliminary data.</text>
</comment>
<dbReference type="PANTHER" id="PTHR32219">
    <property type="entry name" value="RNA-BINDING PROTEIN YLMH-RELATED"/>
    <property type="match status" value="1"/>
</dbReference>
<evidence type="ECO:0000256" key="3">
    <source>
        <dbReference type="ARBA" id="ARBA00022475"/>
    </source>
</evidence>
<gene>
    <name evidence="12" type="ORF">ACJRO7_020715</name>
</gene>
<evidence type="ECO:0000256" key="6">
    <source>
        <dbReference type="ARBA" id="ARBA00022989"/>
    </source>
</evidence>
<name>A0ABD3KMC7_EUCGL</name>
<evidence type="ECO:0000256" key="9">
    <source>
        <dbReference type="ARBA" id="ARBA00038080"/>
    </source>
</evidence>
<feature type="region of interest" description="Disordered" evidence="11">
    <location>
        <begin position="1"/>
        <end position="20"/>
    </location>
</feature>
<evidence type="ECO:0000256" key="8">
    <source>
        <dbReference type="ARBA" id="ARBA00023136"/>
    </source>
</evidence>
<accession>A0ABD3KMC7</accession>
<evidence type="ECO:0000256" key="4">
    <source>
        <dbReference type="ARBA" id="ARBA00022692"/>
    </source>
</evidence>
<evidence type="ECO:0000256" key="11">
    <source>
        <dbReference type="SAM" id="MobiDB-lite"/>
    </source>
</evidence>